<accession>A0A370I2F1</accession>
<gene>
    <name evidence="1" type="ORF">DFR76_110161</name>
</gene>
<evidence type="ECO:0000313" key="1">
    <source>
        <dbReference type="EMBL" id="RDI63464.1"/>
    </source>
</evidence>
<keyword evidence="2" id="KW-1185">Reference proteome</keyword>
<sequence>MLCKPNQLPDGRAPGPVGMVTGMNMVRMLSGVGVMLAVPMIAAGVAQAVEPPSVDVAAGRHWMVVTVQPNSGDRPQNCRVDPYFGTPQTVSLPVPASGNLFVDNVRAGHYTVSAWCPNGGVTKAEVTVRD</sequence>
<protein>
    <recommendedName>
        <fullName evidence="3">Ig-like domain-containing protein</fullName>
    </recommendedName>
</protein>
<dbReference type="EMBL" id="QQBC01000010">
    <property type="protein sequence ID" value="RDI63464.1"/>
    <property type="molecule type" value="Genomic_DNA"/>
</dbReference>
<reference evidence="1 2" key="1">
    <citation type="submission" date="2018-07" db="EMBL/GenBank/DDBJ databases">
        <title>Genomic Encyclopedia of Type Strains, Phase IV (KMG-IV): sequencing the most valuable type-strain genomes for metagenomic binning, comparative biology and taxonomic classification.</title>
        <authorList>
            <person name="Goeker M."/>
        </authorList>
    </citation>
    <scope>NUCLEOTIDE SEQUENCE [LARGE SCALE GENOMIC DNA]</scope>
    <source>
        <strain evidence="1 2">DSM 44290</strain>
    </source>
</reference>
<dbReference type="STRING" id="1210086.GCA_001613105_07178"/>
<proteinExistence type="predicted"/>
<evidence type="ECO:0000313" key="2">
    <source>
        <dbReference type="Proteomes" id="UP000254869"/>
    </source>
</evidence>
<dbReference type="Proteomes" id="UP000254869">
    <property type="component" value="Unassembled WGS sequence"/>
</dbReference>
<dbReference type="AlphaFoldDB" id="A0A370I2F1"/>
<comment type="caution">
    <text evidence="1">The sequence shown here is derived from an EMBL/GenBank/DDBJ whole genome shotgun (WGS) entry which is preliminary data.</text>
</comment>
<organism evidence="1 2">
    <name type="scientific">Nocardia pseudobrasiliensis</name>
    <dbReference type="NCBI Taxonomy" id="45979"/>
    <lineage>
        <taxon>Bacteria</taxon>
        <taxon>Bacillati</taxon>
        <taxon>Actinomycetota</taxon>
        <taxon>Actinomycetes</taxon>
        <taxon>Mycobacteriales</taxon>
        <taxon>Nocardiaceae</taxon>
        <taxon>Nocardia</taxon>
    </lineage>
</organism>
<evidence type="ECO:0008006" key="3">
    <source>
        <dbReference type="Google" id="ProtNLM"/>
    </source>
</evidence>
<name>A0A370I2F1_9NOCA</name>